<evidence type="ECO:0000256" key="5">
    <source>
        <dbReference type="ARBA" id="ARBA00022801"/>
    </source>
</evidence>
<dbReference type="SUPFAM" id="SSF55486">
    <property type="entry name" value="Metalloproteases ('zincins'), catalytic domain"/>
    <property type="match status" value="1"/>
</dbReference>
<keyword evidence="2" id="KW-0645">Protease</keyword>
<keyword evidence="5" id="KW-0378">Hydrolase</keyword>
<dbReference type="PROSITE" id="PS51642">
    <property type="entry name" value="HEMOPEXIN_2"/>
    <property type="match status" value="1"/>
</dbReference>
<dbReference type="Pfam" id="PF00413">
    <property type="entry name" value="Peptidase_M10"/>
    <property type="match status" value="1"/>
</dbReference>
<keyword evidence="9" id="KW-0106">Calcium</keyword>
<feature type="binding site" evidence="9">
    <location>
        <position position="149"/>
    </location>
    <ligand>
        <name>Ca(2+)</name>
        <dbReference type="ChEBI" id="CHEBI:29108"/>
        <label>3</label>
    </ligand>
</feature>
<feature type="binding site" evidence="9">
    <location>
        <position position="165"/>
    </location>
    <ligand>
        <name>Ca(2+)</name>
        <dbReference type="ChEBI" id="CHEBI:29108"/>
        <label>2</label>
    </ligand>
</feature>
<dbReference type="InterPro" id="IPR036365">
    <property type="entry name" value="PGBD-like_sf"/>
</dbReference>
<dbReference type="GO" id="GO:0008270">
    <property type="term" value="F:zinc ion binding"/>
    <property type="evidence" value="ECO:0007669"/>
    <property type="project" value="InterPro"/>
</dbReference>
<keyword evidence="6 8" id="KW-0862">Zinc</keyword>
<organism evidence="12 13">
    <name type="scientific">Dinothrombium tinctorium</name>
    <dbReference type="NCBI Taxonomy" id="1965070"/>
    <lineage>
        <taxon>Eukaryota</taxon>
        <taxon>Metazoa</taxon>
        <taxon>Ecdysozoa</taxon>
        <taxon>Arthropoda</taxon>
        <taxon>Chelicerata</taxon>
        <taxon>Arachnida</taxon>
        <taxon>Acari</taxon>
        <taxon>Acariformes</taxon>
        <taxon>Trombidiformes</taxon>
        <taxon>Prostigmata</taxon>
        <taxon>Anystina</taxon>
        <taxon>Parasitengona</taxon>
        <taxon>Trombidioidea</taxon>
        <taxon>Trombidiidae</taxon>
        <taxon>Dinothrombium</taxon>
    </lineage>
</organism>
<comment type="similarity">
    <text evidence="1">Belongs to the peptidase M10A family.</text>
</comment>
<dbReference type="SMART" id="SM00235">
    <property type="entry name" value="ZnMc"/>
    <property type="match status" value="1"/>
</dbReference>
<dbReference type="SUPFAM" id="SSF50923">
    <property type="entry name" value="Hemopexin-like domain"/>
    <property type="match status" value="1"/>
</dbReference>
<feature type="binding site" evidence="9">
    <location>
        <position position="169"/>
    </location>
    <ligand>
        <name>Ca(2+)</name>
        <dbReference type="ChEBI" id="CHEBI:29108"/>
        <label>3</label>
    </ligand>
</feature>
<feature type="binding site" evidence="8">
    <location>
        <position position="200"/>
    </location>
    <ligand>
        <name>Zn(2+)</name>
        <dbReference type="ChEBI" id="CHEBI:29105"/>
        <label>2</label>
        <note>catalytic</note>
    </ligand>
</feature>
<dbReference type="OrthoDB" id="10030048at2759"/>
<dbReference type="SUPFAM" id="SSF47090">
    <property type="entry name" value="PGBD-like"/>
    <property type="match status" value="1"/>
</dbReference>
<dbReference type="Gene3D" id="2.110.10.10">
    <property type="entry name" value="Hemopexin-like domain"/>
    <property type="match status" value="1"/>
</dbReference>
<comment type="cofactor">
    <cofactor evidence="9">
        <name>Ca(2+)</name>
        <dbReference type="ChEBI" id="CHEBI:29108"/>
    </cofactor>
    <text evidence="9">Can bind about 5 Ca(2+) ions per subunit.</text>
</comment>
<feature type="binding site" evidence="9">
    <location>
        <position position="268"/>
    </location>
    <ligand>
        <name>Ca(2+)</name>
        <dbReference type="ChEBI" id="CHEBI:29108"/>
        <label>4</label>
    </ligand>
</feature>
<dbReference type="Gene3D" id="3.40.390.10">
    <property type="entry name" value="Collagenase (Catalytic Domain)"/>
    <property type="match status" value="1"/>
</dbReference>
<gene>
    <name evidence="12" type="ORF">B4U79_09625</name>
</gene>
<dbReference type="PANTHER" id="PTHR10201">
    <property type="entry name" value="MATRIX METALLOPROTEINASE"/>
    <property type="match status" value="1"/>
</dbReference>
<evidence type="ECO:0000256" key="9">
    <source>
        <dbReference type="PIRSR" id="PIRSR621190-2"/>
    </source>
</evidence>
<keyword evidence="3 8" id="KW-0479">Metal-binding</keyword>
<feature type="binding site" evidence="9">
    <location>
        <position position="270"/>
    </location>
    <ligand>
        <name>Ca(2+)</name>
        <dbReference type="ChEBI" id="CHEBI:29108"/>
        <label>5</label>
    </ligand>
</feature>
<dbReference type="InterPro" id="IPR036375">
    <property type="entry name" value="Hemopexin-like_dom_sf"/>
</dbReference>
<feature type="binding site" evidence="9">
    <location>
        <position position="156"/>
    </location>
    <ligand>
        <name>Zn(2+)</name>
        <dbReference type="ChEBI" id="CHEBI:29105"/>
        <label>1</label>
    </ligand>
</feature>
<keyword evidence="13" id="KW-1185">Reference proteome</keyword>
<dbReference type="Proteomes" id="UP000285301">
    <property type="component" value="Unassembled WGS sequence"/>
</dbReference>
<evidence type="ECO:0000256" key="4">
    <source>
        <dbReference type="ARBA" id="ARBA00022729"/>
    </source>
</evidence>
<evidence type="ECO:0000256" key="3">
    <source>
        <dbReference type="ARBA" id="ARBA00022723"/>
    </source>
</evidence>
<comment type="cofactor">
    <cofactor evidence="9">
        <name>Zn(2+)</name>
        <dbReference type="ChEBI" id="CHEBI:29105"/>
    </cofactor>
    <text evidence="9">Binds 2 Zn(2+) ions per subunit.</text>
</comment>
<keyword evidence="7" id="KW-0482">Metalloprotease</keyword>
<evidence type="ECO:0000256" key="2">
    <source>
        <dbReference type="ARBA" id="ARBA00022670"/>
    </source>
</evidence>
<feature type="binding site" evidence="9">
    <location>
        <position position="163"/>
    </location>
    <ligand>
        <name>Ca(2+)</name>
        <dbReference type="ChEBI" id="CHEBI:29108"/>
        <label>2</label>
    </ligand>
</feature>
<evidence type="ECO:0000313" key="13">
    <source>
        <dbReference type="Proteomes" id="UP000285301"/>
    </source>
</evidence>
<dbReference type="GO" id="GO:0031012">
    <property type="term" value="C:extracellular matrix"/>
    <property type="evidence" value="ECO:0007669"/>
    <property type="project" value="InterPro"/>
</dbReference>
<dbReference type="EMBL" id="NCKU01003043">
    <property type="protein sequence ID" value="RWS08300.1"/>
    <property type="molecule type" value="Genomic_DNA"/>
</dbReference>
<feature type="binding site" evidence="9">
    <location>
        <position position="141"/>
    </location>
    <ligand>
        <name>Zn(2+)</name>
        <dbReference type="ChEBI" id="CHEBI:29105"/>
        <label>1</label>
    </ligand>
</feature>
<feature type="binding site" evidence="9">
    <location>
        <position position="148"/>
    </location>
    <ligand>
        <name>Ca(2+)</name>
        <dbReference type="ChEBI" id="CHEBI:29108"/>
        <label>3</label>
    </ligand>
</feature>
<dbReference type="InterPro" id="IPR006026">
    <property type="entry name" value="Peptidase_Metallo"/>
</dbReference>
<sequence length="341" mass="38016">MPPEIVLITFDDFHRSLRLFQLAFGLNRTGKLDEQTLAAMRLPRCGNLDLDEAPNAFSFDEIKGRNGDSPEFSILSSKWSINNLTYKVKNVPSYLNRDEIMKTFSDALLVWSNLANVDFTALEENDQKDSNIEIVFTIADHGDGKHFDGKGGIVLHVFHPIQGGDIHFDSDEEYTLDESIANASHLSIRLKPLFLHAMGHALGLGHNYNKSSIMHPLVGNMNTNASEVDAASIQLLYGVRNGSEDFTRDLEVGLALDEYSLCLNSSFDAITKLPDGRLSVFVDRYYWLVELNYGILSGYPHKVEDDFGSLSGKDLSIALCMIIHLFLTQSSKLGNASNCFQ</sequence>
<dbReference type="PIRSF" id="PIRSF001191">
    <property type="entry name" value="Peptidase_M10A_matrix"/>
    <property type="match status" value="1"/>
</dbReference>
<comment type="caution">
    <text evidence="12">The sequence shown here is derived from an EMBL/GenBank/DDBJ whole genome shotgun (WGS) entry which is preliminary data.</text>
</comment>
<reference evidence="12 13" key="1">
    <citation type="journal article" date="2018" name="Gigascience">
        <title>Genomes of trombidid mites reveal novel predicted allergens and laterally-transferred genes associated with secondary metabolism.</title>
        <authorList>
            <person name="Dong X."/>
            <person name="Chaisiri K."/>
            <person name="Xia D."/>
            <person name="Armstrong S.D."/>
            <person name="Fang Y."/>
            <person name="Donnelly M.J."/>
            <person name="Kadowaki T."/>
            <person name="McGarry J.W."/>
            <person name="Darby A.C."/>
            <person name="Makepeace B.L."/>
        </authorList>
    </citation>
    <scope>NUCLEOTIDE SEQUENCE [LARGE SCALE GENOMIC DNA]</scope>
    <source>
        <strain evidence="12">UoL-WK</strain>
    </source>
</reference>
<evidence type="ECO:0000256" key="6">
    <source>
        <dbReference type="ARBA" id="ARBA00022833"/>
    </source>
</evidence>
<name>A0A3S3NYA1_9ACAR</name>
<accession>A0A3S3NYA1</accession>
<feature type="binding site" description="in inhibited form" evidence="9">
    <location>
        <position position="45"/>
    </location>
    <ligand>
        <name>Zn(2+)</name>
        <dbReference type="ChEBI" id="CHEBI:29105"/>
        <label>2</label>
        <note>catalytic</note>
    </ligand>
</feature>
<feature type="non-terminal residue" evidence="12">
    <location>
        <position position="341"/>
    </location>
</feature>
<dbReference type="GO" id="GO:0004222">
    <property type="term" value="F:metalloendopeptidase activity"/>
    <property type="evidence" value="ECO:0007669"/>
    <property type="project" value="InterPro"/>
</dbReference>
<evidence type="ECO:0000256" key="7">
    <source>
        <dbReference type="ARBA" id="ARBA00023049"/>
    </source>
</evidence>
<feature type="binding site" evidence="9">
    <location>
        <position position="172"/>
    </location>
    <ligand>
        <name>Ca(2+)</name>
        <dbReference type="ChEBI" id="CHEBI:29108"/>
        <label>3</label>
    </ligand>
</feature>
<dbReference type="GO" id="GO:0006508">
    <property type="term" value="P:proteolysis"/>
    <property type="evidence" value="ECO:0007669"/>
    <property type="project" value="UniProtKB-KW"/>
</dbReference>
<feature type="domain" description="Peptidase metallopeptidase" evidence="11">
    <location>
        <begin position="75"/>
        <end position="239"/>
    </location>
</feature>
<evidence type="ECO:0000256" key="10">
    <source>
        <dbReference type="PROSITE-ProRule" id="PRU01011"/>
    </source>
</evidence>
<feature type="binding site" evidence="9">
    <location>
        <position position="167"/>
    </location>
    <ligand>
        <name>Zn(2+)</name>
        <dbReference type="ChEBI" id="CHEBI:29105"/>
        <label>1</label>
    </ligand>
</feature>
<proteinExistence type="inferred from homology"/>
<dbReference type="InterPro" id="IPR024079">
    <property type="entry name" value="MetalloPept_cat_dom_sf"/>
</dbReference>
<keyword evidence="4" id="KW-0732">Signal</keyword>
<dbReference type="GO" id="GO:0030574">
    <property type="term" value="P:collagen catabolic process"/>
    <property type="evidence" value="ECO:0007669"/>
    <property type="project" value="TreeGrafter"/>
</dbReference>
<feature type="binding site" evidence="9">
    <location>
        <position position="172"/>
    </location>
    <ligand>
        <name>Ca(2+)</name>
        <dbReference type="ChEBI" id="CHEBI:29108"/>
        <label>1</label>
    </ligand>
</feature>
<feature type="binding site" evidence="9">
    <location>
        <position position="143"/>
    </location>
    <ligand>
        <name>Zn(2+)</name>
        <dbReference type="ChEBI" id="CHEBI:29105"/>
        <label>1</label>
    </ligand>
</feature>
<dbReference type="STRING" id="1965070.A0A3S3NYA1"/>
<dbReference type="InterPro" id="IPR021190">
    <property type="entry name" value="Pept_M10A"/>
</dbReference>
<dbReference type="PRINTS" id="PR00138">
    <property type="entry name" value="MATRIXIN"/>
</dbReference>
<dbReference type="InterPro" id="IPR018487">
    <property type="entry name" value="Hemopexin-like_repeat"/>
</dbReference>
<evidence type="ECO:0000256" key="8">
    <source>
        <dbReference type="PIRSR" id="PIRSR001191-2"/>
    </source>
</evidence>
<feature type="binding site" evidence="8">
    <location>
        <position position="196"/>
    </location>
    <ligand>
        <name>Zn(2+)</name>
        <dbReference type="ChEBI" id="CHEBI:29105"/>
        <label>2</label>
        <note>catalytic</note>
    </ligand>
</feature>
<feature type="repeat" description="Hemopexin" evidence="10">
    <location>
        <begin position="264"/>
        <end position="310"/>
    </location>
</feature>
<dbReference type="AlphaFoldDB" id="A0A3S3NYA1"/>
<feature type="binding site" evidence="9">
    <location>
        <position position="214"/>
    </location>
    <ligand>
        <name>Zn(2+)</name>
        <dbReference type="ChEBI" id="CHEBI:29105"/>
        <label>2</label>
        <note>catalytic</note>
    </ligand>
</feature>
<feature type="binding site" evidence="8">
    <location>
        <position position="206"/>
    </location>
    <ligand>
        <name>Zn(2+)</name>
        <dbReference type="ChEBI" id="CHEBI:29105"/>
        <label>2</label>
        <note>catalytic</note>
    </ligand>
</feature>
<dbReference type="GO" id="GO:0030198">
    <property type="term" value="P:extracellular matrix organization"/>
    <property type="evidence" value="ECO:0007669"/>
    <property type="project" value="TreeGrafter"/>
</dbReference>
<evidence type="ECO:0000313" key="12">
    <source>
        <dbReference type="EMBL" id="RWS08300.1"/>
    </source>
</evidence>
<dbReference type="InterPro" id="IPR001818">
    <property type="entry name" value="Pept_M10_metallopeptidase"/>
</dbReference>
<protein>
    <submittedName>
        <fullName evidence="12">Matrix metalloproteinase-14-like protein</fullName>
    </submittedName>
</protein>
<evidence type="ECO:0000259" key="11">
    <source>
        <dbReference type="SMART" id="SM00235"/>
    </source>
</evidence>
<evidence type="ECO:0000256" key="1">
    <source>
        <dbReference type="ARBA" id="ARBA00010370"/>
    </source>
</evidence>
<dbReference type="PANTHER" id="PTHR10201:SF291">
    <property type="entry name" value="MATRIX METALLOPROTEINASE 1, ISOFORM C-RELATED"/>
    <property type="match status" value="1"/>
</dbReference>